<evidence type="ECO:0000259" key="8">
    <source>
        <dbReference type="PROSITE" id="PS51278"/>
    </source>
</evidence>
<dbReference type="InterPro" id="IPR017932">
    <property type="entry name" value="GATase_2_dom"/>
</dbReference>
<dbReference type="SUPFAM" id="SSF56235">
    <property type="entry name" value="N-terminal nucleophile aminohydrolases (Ntn hydrolases)"/>
    <property type="match status" value="1"/>
</dbReference>
<dbReference type="GO" id="GO:0004044">
    <property type="term" value="F:amidophosphoribosyltransferase activity"/>
    <property type="evidence" value="ECO:0007669"/>
    <property type="project" value="UniProtKB-EC"/>
</dbReference>
<keyword evidence="6" id="KW-0658">Purine biosynthesis</keyword>
<organism evidence="9">
    <name type="scientific">hydrothermal vent metagenome</name>
    <dbReference type="NCBI Taxonomy" id="652676"/>
    <lineage>
        <taxon>unclassified sequences</taxon>
        <taxon>metagenomes</taxon>
        <taxon>ecological metagenomes</taxon>
    </lineage>
</organism>
<dbReference type="EMBL" id="UOGH01000067">
    <property type="protein sequence ID" value="VAX27914.1"/>
    <property type="molecule type" value="Genomic_DNA"/>
</dbReference>
<evidence type="ECO:0000313" key="9">
    <source>
        <dbReference type="EMBL" id="VAX27914.1"/>
    </source>
</evidence>
<dbReference type="PANTHER" id="PTHR11907">
    <property type="entry name" value="AMIDOPHOSPHORIBOSYLTRANSFERASE"/>
    <property type="match status" value="1"/>
</dbReference>
<dbReference type="PROSITE" id="PS51278">
    <property type="entry name" value="GATASE_TYPE_2"/>
    <property type="match status" value="1"/>
</dbReference>
<evidence type="ECO:0000256" key="5">
    <source>
        <dbReference type="ARBA" id="ARBA00022679"/>
    </source>
</evidence>
<protein>
    <recommendedName>
        <fullName evidence="3">amidophosphoribosyltransferase</fullName>
        <ecNumber evidence="3">2.4.2.14</ecNumber>
    </recommendedName>
</protein>
<dbReference type="SUPFAM" id="SSF53271">
    <property type="entry name" value="PRTase-like"/>
    <property type="match status" value="1"/>
</dbReference>
<dbReference type="InterPro" id="IPR000836">
    <property type="entry name" value="PRTase_dom"/>
</dbReference>
<evidence type="ECO:0000256" key="3">
    <source>
        <dbReference type="ARBA" id="ARBA00011941"/>
    </source>
</evidence>
<dbReference type="Gene3D" id="3.40.50.2020">
    <property type="match status" value="1"/>
</dbReference>
<feature type="domain" description="Glutamine amidotransferase type-2" evidence="8">
    <location>
        <begin position="15"/>
        <end position="233"/>
    </location>
</feature>
<keyword evidence="5 9" id="KW-0808">Transferase</keyword>
<dbReference type="UniPathway" id="UPA00074">
    <property type="reaction ID" value="UER00124"/>
</dbReference>
<evidence type="ECO:0000256" key="1">
    <source>
        <dbReference type="ARBA" id="ARBA00005209"/>
    </source>
</evidence>
<gene>
    <name evidence="9" type="ORF">MNBD_NITROSPIRAE02-706</name>
</gene>
<evidence type="ECO:0000256" key="4">
    <source>
        <dbReference type="ARBA" id="ARBA00022676"/>
    </source>
</evidence>
<dbReference type="AlphaFoldDB" id="A0A3B1CVN4"/>
<dbReference type="EC" id="2.4.2.14" evidence="3"/>
<reference evidence="9" key="1">
    <citation type="submission" date="2018-06" db="EMBL/GenBank/DDBJ databases">
        <authorList>
            <person name="Zhirakovskaya E."/>
        </authorList>
    </citation>
    <scope>NUCLEOTIDE SEQUENCE</scope>
</reference>
<dbReference type="Pfam" id="PF13537">
    <property type="entry name" value="GATase_7"/>
    <property type="match status" value="1"/>
</dbReference>
<dbReference type="PIRSF" id="PIRSF000485">
    <property type="entry name" value="Amd_phspho_trans"/>
    <property type="match status" value="1"/>
</dbReference>
<keyword evidence="7" id="KW-0315">Glutamine amidotransferase</keyword>
<comment type="similarity">
    <text evidence="2">In the C-terminal section; belongs to the purine/pyrimidine phosphoribosyltransferase family.</text>
</comment>
<evidence type="ECO:0000256" key="2">
    <source>
        <dbReference type="ARBA" id="ARBA00010138"/>
    </source>
</evidence>
<dbReference type="InterPro" id="IPR029055">
    <property type="entry name" value="Ntn_hydrolases_N"/>
</dbReference>
<dbReference type="InterPro" id="IPR005854">
    <property type="entry name" value="PurF"/>
</dbReference>
<dbReference type="CDD" id="cd00715">
    <property type="entry name" value="GPATase_N"/>
    <property type="match status" value="1"/>
</dbReference>
<dbReference type="Gene3D" id="3.60.20.10">
    <property type="entry name" value="Glutamine Phosphoribosylpyrophosphate, subunit 1, domain 1"/>
    <property type="match status" value="1"/>
</dbReference>
<dbReference type="HAMAP" id="MF_01931">
    <property type="entry name" value="PurF"/>
    <property type="match status" value="1"/>
</dbReference>
<accession>A0A3B1CVN4</accession>
<proteinExistence type="inferred from homology"/>
<sequence>MPAINKYIYDIKEECGVFGVYGHPEAANLAYLGLYALQHRGQEGAGICSSDGKQLHIEKSMGLIADIFTEKRLKRLPGYIAIGHNRYSTAGSSSLKNVQPLVANFSLGTISIAHNGNLINAAELRGRLEEEGAIFQSSSDSEVVVHLTAHSRGESFKQRLIQALQHVSGAFSLIVMRENELIAIRDPYGVRPLSLGKFDGAYVVASETCALDLIGAEYIRDIEPGEMLVINEHGLDSIKALHSPRRAHCVFEFIYFARPDSCIFDGVNVNGIRKNLGRQLAIESHIDADLVIPVPDSGMPAAIGYAEESGIPFDLGLIRNHYVGRTFIEPKKTIRHFGVKIKLNPVREILKGKRVIVVDDSIVRGTTSKKIVKMLREVGGAREVHMRISSPATVGPCFYGIDTPTRNELIAATHMVEEIKKYITSDTLSYLSIEGLRSVIPNPDDFCYACFTNEYPISFPGEHLQQLDLFVGV</sequence>
<dbReference type="InterPro" id="IPR035584">
    <property type="entry name" value="PurF_N"/>
</dbReference>
<comment type="pathway">
    <text evidence="1">Purine metabolism; IMP biosynthesis via de novo pathway; N(1)-(5-phospho-D-ribosyl)glycinamide from 5-phospho-alpha-D-ribose 1-diphosphate: step 1/2.</text>
</comment>
<keyword evidence="4 9" id="KW-0328">Glycosyltransferase</keyword>
<dbReference type="CDD" id="cd06223">
    <property type="entry name" value="PRTases_typeI"/>
    <property type="match status" value="1"/>
</dbReference>
<evidence type="ECO:0000256" key="7">
    <source>
        <dbReference type="ARBA" id="ARBA00022962"/>
    </source>
</evidence>
<dbReference type="GO" id="GO:0009113">
    <property type="term" value="P:purine nucleobase biosynthetic process"/>
    <property type="evidence" value="ECO:0007669"/>
    <property type="project" value="InterPro"/>
</dbReference>
<dbReference type="InterPro" id="IPR029057">
    <property type="entry name" value="PRTase-like"/>
</dbReference>
<name>A0A3B1CVN4_9ZZZZ</name>
<dbReference type="NCBIfam" id="TIGR01134">
    <property type="entry name" value="purF"/>
    <property type="match status" value="1"/>
</dbReference>
<dbReference type="GO" id="GO:0006189">
    <property type="term" value="P:'de novo' IMP biosynthetic process"/>
    <property type="evidence" value="ECO:0007669"/>
    <property type="project" value="UniProtKB-UniPathway"/>
</dbReference>
<evidence type="ECO:0000256" key="6">
    <source>
        <dbReference type="ARBA" id="ARBA00022755"/>
    </source>
</evidence>